<reference evidence="5 6" key="1">
    <citation type="submission" date="2018-07" db="EMBL/GenBank/DDBJ databases">
        <authorList>
            <person name="Quirk P.G."/>
            <person name="Krulwich T.A."/>
        </authorList>
    </citation>
    <scope>NUCLEOTIDE SEQUENCE [LARGE SCALE GENOMIC DNA]</scope>
    <source>
        <strain evidence="5 6">CC-BB4</strain>
    </source>
</reference>
<proteinExistence type="inferred from homology"/>
<accession>A0A345ZSM3</accession>
<name>A0A345ZSM3_9HYPH</name>
<keyword evidence="3" id="KW-0732">Signal</keyword>
<dbReference type="InterPro" id="IPR039424">
    <property type="entry name" value="SBP_5"/>
</dbReference>
<dbReference type="SUPFAM" id="SSF53850">
    <property type="entry name" value="Periplasmic binding protein-like II"/>
    <property type="match status" value="1"/>
</dbReference>
<evidence type="ECO:0000313" key="6">
    <source>
        <dbReference type="Proteomes" id="UP000254889"/>
    </source>
</evidence>
<evidence type="ECO:0000256" key="3">
    <source>
        <dbReference type="ARBA" id="ARBA00022729"/>
    </source>
</evidence>
<sequence>MTIEIERRTVLQMLAASMAGGSALLDSAVVLAQTADAVTIGWPSDVPSWDPNQRFSPDSQPMFKLVFDQPIDQDTKLNLIPKLVKKWEFSPDGLSLAVELRDDVTFHNGDKMTAEDFRYTFFERIKAGHAVDTKNSYRKVTDIVVESPTKATIKLSSPSPTLPNWMAFLGSYVVPKKYMEEVGVEKFREKPIGTGPYKLVEYQLNARIVLERNDSYWGPKPKLKRVTFEIIKDPSARVAAIQSGQVDLTINVPVREVSRLQREPNLAGEINPITRVILLQCRNDQGFADANIRLAAHHAIDKAALSKAFYGGAAVPVSLPVSPGSSGDIPGYKFAYDPELAKQLLAKSGYSVDKPAKLKLGTTNGHFPSDYDVARAIQQMWKKVGIDAEIETIEYAKYFELNRAAKLPDVTLYSWDNASGDPEIFAGFLLSPTMPFSAWKDQTLGATISKLMATTDEKARIEGWRELAKTAVEMGASIPVLQTVITVVRKKKLSYEKYANGWILGSTMNWS</sequence>
<dbReference type="KEGG" id="ptaw:DW352_04930"/>
<evidence type="ECO:0000256" key="1">
    <source>
        <dbReference type="ARBA" id="ARBA00004418"/>
    </source>
</evidence>
<dbReference type="GO" id="GO:1904680">
    <property type="term" value="F:peptide transmembrane transporter activity"/>
    <property type="evidence" value="ECO:0007669"/>
    <property type="project" value="TreeGrafter"/>
</dbReference>
<comment type="similarity">
    <text evidence="2">Belongs to the bacterial solute-binding protein 5 family.</text>
</comment>
<dbReference type="GO" id="GO:0030288">
    <property type="term" value="C:outer membrane-bounded periplasmic space"/>
    <property type="evidence" value="ECO:0007669"/>
    <property type="project" value="UniProtKB-ARBA"/>
</dbReference>
<dbReference type="Gene3D" id="3.10.105.10">
    <property type="entry name" value="Dipeptide-binding Protein, Domain 3"/>
    <property type="match status" value="1"/>
</dbReference>
<dbReference type="GO" id="GO:0043190">
    <property type="term" value="C:ATP-binding cassette (ABC) transporter complex"/>
    <property type="evidence" value="ECO:0007669"/>
    <property type="project" value="InterPro"/>
</dbReference>
<dbReference type="RefSeq" id="WP_115689069.1">
    <property type="nucleotide sequence ID" value="NZ_CP031417.1"/>
</dbReference>
<dbReference type="PANTHER" id="PTHR30290:SF38">
    <property type="entry name" value="D,D-DIPEPTIDE-BINDING PERIPLASMIC PROTEIN DDPA-RELATED"/>
    <property type="match status" value="1"/>
</dbReference>
<dbReference type="OrthoDB" id="9803988at2"/>
<dbReference type="PIRSF" id="PIRSF002741">
    <property type="entry name" value="MppA"/>
    <property type="match status" value="1"/>
</dbReference>
<dbReference type="AlphaFoldDB" id="A0A345ZSM3"/>
<evidence type="ECO:0000259" key="4">
    <source>
        <dbReference type="Pfam" id="PF00496"/>
    </source>
</evidence>
<keyword evidence="6" id="KW-1185">Reference proteome</keyword>
<dbReference type="PANTHER" id="PTHR30290">
    <property type="entry name" value="PERIPLASMIC BINDING COMPONENT OF ABC TRANSPORTER"/>
    <property type="match status" value="1"/>
</dbReference>
<evidence type="ECO:0000313" key="5">
    <source>
        <dbReference type="EMBL" id="AXK79920.1"/>
    </source>
</evidence>
<protein>
    <submittedName>
        <fullName evidence="5">ABC transporter substrate-binding protein</fullName>
    </submittedName>
</protein>
<dbReference type="Proteomes" id="UP000254889">
    <property type="component" value="Chromosome"/>
</dbReference>
<gene>
    <name evidence="5" type="ORF">DW352_04930</name>
</gene>
<dbReference type="Pfam" id="PF00496">
    <property type="entry name" value="SBP_bac_5"/>
    <property type="match status" value="1"/>
</dbReference>
<dbReference type="InterPro" id="IPR030678">
    <property type="entry name" value="Peptide/Ni-bd"/>
</dbReference>
<organism evidence="5 6">
    <name type="scientific">Pseudolabrys taiwanensis</name>
    <dbReference type="NCBI Taxonomy" id="331696"/>
    <lineage>
        <taxon>Bacteria</taxon>
        <taxon>Pseudomonadati</taxon>
        <taxon>Pseudomonadota</taxon>
        <taxon>Alphaproteobacteria</taxon>
        <taxon>Hyphomicrobiales</taxon>
        <taxon>Xanthobacteraceae</taxon>
        <taxon>Pseudolabrys</taxon>
    </lineage>
</organism>
<dbReference type="GO" id="GO:0015833">
    <property type="term" value="P:peptide transport"/>
    <property type="evidence" value="ECO:0007669"/>
    <property type="project" value="TreeGrafter"/>
</dbReference>
<evidence type="ECO:0000256" key="2">
    <source>
        <dbReference type="ARBA" id="ARBA00005695"/>
    </source>
</evidence>
<dbReference type="Gene3D" id="3.90.76.10">
    <property type="entry name" value="Dipeptide-binding Protein, Domain 1"/>
    <property type="match status" value="1"/>
</dbReference>
<dbReference type="InterPro" id="IPR000914">
    <property type="entry name" value="SBP_5_dom"/>
</dbReference>
<dbReference type="Gene3D" id="3.40.190.10">
    <property type="entry name" value="Periplasmic binding protein-like II"/>
    <property type="match status" value="1"/>
</dbReference>
<comment type="subcellular location">
    <subcellularLocation>
        <location evidence="1">Periplasm</location>
    </subcellularLocation>
</comment>
<dbReference type="EMBL" id="CP031417">
    <property type="protein sequence ID" value="AXK79920.1"/>
    <property type="molecule type" value="Genomic_DNA"/>
</dbReference>
<feature type="domain" description="Solute-binding protein family 5" evidence="4">
    <location>
        <begin position="79"/>
        <end position="432"/>
    </location>
</feature>